<dbReference type="Pfam" id="PF13649">
    <property type="entry name" value="Methyltransf_25"/>
    <property type="match status" value="1"/>
</dbReference>
<dbReference type="Gene3D" id="2.20.25.110">
    <property type="entry name" value="S-adenosyl-L-methionine-dependent methyltransferases"/>
    <property type="match status" value="1"/>
</dbReference>
<comment type="caution">
    <text evidence="5">The sequence shown here is derived from an EMBL/GenBank/DDBJ whole genome shotgun (WGS) entry which is preliminary data.</text>
</comment>
<dbReference type="Gene3D" id="3.40.50.150">
    <property type="entry name" value="Vaccinia Virus protein VP39"/>
    <property type="match status" value="1"/>
</dbReference>
<dbReference type="InterPro" id="IPR013815">
    <property type="entry name" value="ATP_grasp_subdomain_1"/>
</dbReference>
<dbReference type="FunFam" id="3.30.470.20:FF:000105">
    <property type="entry name" value="Predicted protein"/>
    <property type="match status" value="1"/>
</dbReference>
<organism evidence="5 6">
    <name type="scientific">Candidatus Scalindua brodae</name>
    <dbReference type="NCBI Taxonomy" id="237368"/>
    <lineage>
        <taxon>Bacteria</taxon>
        <taxon>Pseudomonadati</taxon>
        <taxon>Planctomycetota</taxon>
        <taxon>Candidatus Brocadiia</taxon>
        <taxon>Candidatus Brocadiales</taxon>
        <taxon>Candidatus Scalinduaceae</taxon>
        <taxon>Candidatus Scalindua</taxon>
    </lineage>
</organism>
<dbReference type="InterPro" id="IPR011761">
    <property type="entry name" value="ATP-grasp"/>
</dbReference>
<keyword evidence="3" id="KW-0547">Nucleotide-binding</keyword>
<dbReference type="GO" id="GO:0046872">
    <property type="term" value="F:metal ion binding"/>
    <property type="evidence" value="ECO:0007669"/>
    <property type="project" value="InterPro"/>
</dbReference>
<sequence>MTIKNIKSKTVKPRSAGLLKSIGPVENLESYVKADWWREIFNANYLRTDGDVVEDKAVTKTEIDLFLSILSMSKESEILDLCCGQGRHSLELARGGFKNVSGLDRSHYLVNRARSLNRKEGLNVTFKEGDARKMPFPPDKFDYVLIAGNSFGYFETVEDDIAILREVMRVLKPSGKLLIDITDGCYMKDNFQPRSWEWINKNYFVCRERSLSADGERLISREVISNVRKGVIADQFYAERLYTRESVSDLLKGAGFVDIDFHAELTTDSQRKQDMGMMERRIIITSVARKEWTPVITRQKITKTIAVAMGDHRKLDRIKPSGGFDEDDFFTINELKKMLTELKEYNFVYFDKHETLINDLSKNISKFDFVFNLCDEGFNNDPTKELHVPSLLEILNIKYTGGTPQCLAYCYDKSLVRGIAKEMNIPVPRAFIINPEDTNFIELQIEFPVIVKPNFGDSSFGINQYSVCNNLEELENALLHVRKNMGYDKPILVEEFLEGEDVSVGIIGNPPGSYMALPIIKEDYSSLPPDLPKICGYEAKWKPESPYGKIDSVPANLPEETDRFLVASCIKLFERLECRDYARFDWRLDAKGTPRLLEANPNPGWCWDGHLAKMAKFAGISYAEMLDGILKASEERFNKMDKNI</sequence>
<dbReference type="eggNOG" id="COG2226">
    <property type="taxonomic scope" value="Bacteria"/>
</dbReference>
<feature type="domain" description="ATP-grasp" evidence="4">
    <location>
        <begin position="417"/>
        <end position="631"/>
    </location>
</feature>
<keyword evidence="2 5" id="KW-0436">Ligase</keyword>
<dbReference type="Gene3D" id="3.30.470.20">
    <property type="entry name" value="ATP-grasp fold, B domain"/>
    <property type="match status" value="1"/>
</dbReference>
<dbReference type="Gene3D" id="3.30.1490.20">
    <property type="entry name" value="ATP-grasp fold, A domain"/>
    <property type="match status" value="1"/>
</dbReference>
<dbReference type="PATRIC" id="fig|237368.3.peg.1790"/>
<dbReference type="eggNOG" id="COG1181">
    <property type="taxonomic scope" value="Bacteria"/>
</dbReference>
<evidence type="ECO:0000313" key="5">
    <source>
        <dbReference type="EMBL" id="KHE92608.1"/>
    </source>
</evidence>
<dbReference type="PANTHER" id="PTHR23132">
    <property type="entry name" value="D-ALANINE--D-ALANINE LIGASE"/>
    <property type="match status" value="1"/>
</dbReference>
<proteinExistence type="inferred from homology"/>
<dbReference type="SUPFAM" id="SSF53335">
    <property type="entry name" value="S-adenosyl-L-methionine-dependent methyltransferases"/>
    <property type="match status" value="1"/>
</dbReference>
<reference evidence="5 6" key="1">
    <citation type="submission" date="2014-10" db="EMBL/GenBank/DDBJ databases">
        <title>Draft genome of anammox bacterium scalindua brodae, obtained using differential coverage binning of sequence data from two enrichment reactors.</title>
        <authorList>
            <person name="Speth D.R."/>
            <person name="Russ L."/>
            <person name="Kartal B."/>
            <person name="Op den Camp H.J."/>
            <person name="Dutilh B.E."/>
            <person name="Jetten M.S."/>
        </authorList>
    </citation>
    <scope>NUCLEOTIDE SEQUENCE [LARGE SCALE GENOMIC DNA]</scope>
    <source>
        <strain evidence="5">RU1</strain>
    </source>
</reference>
<dbReference type="InterPro" id="IPR029063">
    <property type="entry name" value="SAM-dependent_MTases_sf"/>
</dbReference>
<dbReference type="PANTHER" id="PTHR23132:SF23">
    <property type="entry name" value="D-ALANINE--D-ALANINE LIGASE B"/>
    <property type="match status" value="1"/>
</dbReference>
<evidence type="ECO:0000256" key="2">
    <source>
        <dbReference type="ARBA" id="ARBA00022598"/>
    </source>
</evidence>
<dbReference type="GO" id="GO:0005524">
    <property type="term" value="F:ATP binding"/>
    <property type="evidence" value="ECO:0007669"/>
    <property type="project" value="UniProtKB-UniRule"/>
</dbReference>
<dbReference type="AlphaFoldDB" id="A0A0B0ENA7"/>
<evidence type="ECO:0000259" key="4">
    <source>
        <dbReference type="PROSITE" id="PS50975"/>
    </source>
</evidence>
<dbReference type="CDD" id="cd02440">
    <property type="entry name" value="AdoMet_MTases"/>
    <property type="match status" value="1"/>
</dbReference>
<evidence type="ECO:0000313" key="6">
    <source>
        <dbReference type="Proteomes" id="UP000030652"/>
    </source>
</evidence>
<comment type="similarity">
    <text evidence="1">Belongs to the D-alanine--D-alanine ligase family.</text>
</comment>
<protein>
    <submittedName>
        <fullName evidence="5">D-alanine/D-alanine ligase</fullName>
    </submittedName>
</protein>
<keyword evidence="3" id="KW-0067">ATP-binding</keyword>
<dbReference type="Proteomes" id="UP000030652">
    <property type="component" value="Unassembled WGS sequence"/>
</dbReference>
<dbReference type="GO" id="GO:0008716">
    <property type="term" value="F:D-alanine-D-alanine ligase activity"/>
    <property type="evidence" value="ECO:0007669"/>
    <property type="project" value="InterPro"/>
</dbReference>
<dbReference type="InterPro" id="IPR041698">
    <property type="entry name" value="Methyltransf_25"/>
</dbReference>
<dbReference type="PROSITE" id="PS50975">
    <property type="entry name" value="ATP_GRASP"/>
    <property type="match status" value="1"/>
</dbReference>
<accession>A0A0B0ENA7</accession>
<evidence type="ECO:0000256" key="3">
    <source>
        <dbReference type="PROSITE-ProRule" id="PRU00409"/>
    </source>
</evidence>
<dbReference type="EMBL" id="JRYO01000115">
    <property type="protein sequence ID" value="KHE92608.1"/>
    <property type="molecule type" value="Genomic_DNA"/>
</dbReference>
<dbReference type="InterPro" id="IPR011095">
    <property type="entry name" value="Dala_Dala_lig_C"/>
</dbReference>
<dbReference type="SUPFAM" id="SSF56059">
    <property type="entry name" value="Glutathione synthetase ATP-binding domain-like"/>
    <property type="match status" value="1"/>
</dbReference>
<dbReference type="Pfam" id="PF07478">
    <property type="entry name" value="Dala_Dala_lig_C"/>
    <property type="match status" value="1"/>
</dbReference>
<evidence type="ECO:0000256" key="1">
    <source>
        <dbReference type="ARBA" id="ARBA00010871"/>
    </source>
</evidence>
<name>A0A0B0ENA7_9BACT</name>
<gene>
    <name evidence="5" type="ORF">SCABRO_01641</name>
</gene>